<reference evidence="1 2" key="1">
    <citation type="submission" date="2024-04" db="EMBL/GenBank/DDBJ databases">
        <title>Tritrichomonas musculus Genome.</title>
        <authorList>
            <person name="Alves-Ferreira E."/>
            <person name="Grigg M."/>
            <person name="Lorenzi H."/>
            <person name="Galac M."/>
        </authorList>
    </citation>
    <scope>NUCLEOTIDE SEQUENCE [LARGE SCALE GENOMIC DNA]</scope>
    <source>
        <strain evidence="1 2">EAF2021</strain>
    </source>
</reference>
<keyword evidence="2" id="KW-1185">Reference proteome</keyword>
<dbReference type="EMBL" id="JAPFFF010000004">
    <property type="protein sequence ID" value="KAK8892995.1"/>
    <property type="molecule type" value="Genomic_DNA"/>
</dbReference>
<comment type="caution">
    <text evidence="1">The sequence shown here is derived from an EMBL/GenBank/DDBJ whole genome shotgun (WGS) entry which is preliminary data.</text>
</comment>
<dbReference type="Proteomes" id="UP001470230">
    <property type="component" value="Unassembled WGS sequence"/>
</dbReference>
<proteinExistence type="predicted"/>
<gene>
    <name evidence="1" type="ORF">M9Y10_030250</name>
</gene>
<organism evidence="1 2">
    <name type="scientific">Tritrichomonas musculus</name>
    <dbReference type="NCBI Taxonomy" id="1915356"/>
    <lineage>
        <taxon>Eukaryota</taxon>
        <taxon>Metamonada</taxon>
        <taxon>Parabasalia</taxon>
        <taxon>Tritrichomonadida</taxon>
        <taxon>Tritrichomonadidae</taxon>
        <taxon>Tritrichomonas</taxon>
    </lineage>
</organism>
<protein>
    <submittedName>
        <fullName evidence="1">Uncharacterized protein</fullName>
    </submittedName>
</protein>
<name>A0ABR2KPC9_9EUKA</name>
<evidence type="ECO:0000313" key="2">
    <source>
        <dbReference type="Proteomes" id="UP001470230"/>
    </source>
</evidence>
<sequence>MQKLFDQDLFNQITICQKIKYEVEDQFKGVNKMILDTINNIDYKNLTQTDIFQLFLISSSPEQFWDFFGFTKPSFLLKRFNMQDLTNFIEDYESVFRFFEKFSKISPLLIQSKSDDYVKSVEDQKAELENIIEKHIQSQIKINREKGNFYNFFINSKIKIGQLIRLNEVQCFSNQFKDKLNHMTKKYKFSLFKTLKDIKEIDIPQKEEYIRLLIELNNYFHQNLDPDIFKKTHDFNNLFDIFYKNFASIYSAETSNSVNILSNDAVRLSGIITNDQTDVFNSLFTNIVNMQLNSLTHILIIKFSKMSKLKIKFFRFKAKIAKQDDKSLKLPESIDSYEKLDTSELSNFLFSIYNNFKCVANNPLFITYSEFIQKFPTLFPDEYNIIKQKRIDE</sequence>
<accession>A0ABR2KPC9</accession>
<evidence type="ECO:0000313" key="1">
    <source>
        <dbReference type="EMBL" id="KAK8892995.1"/>
    </source>
</evidence>